<evidence type="ECO:0000256" key="5">
    <source>
        <dbReference type="ARBA" id="ARBA00022737"/>
    </source>
</evidence>
<feature type="domain" description="RING-type" evidence="11">
    <location>
        <begin position="125"/>
        <end position="335"/>
    </location>
</feature>
<dbReference type="InterPro" id="IPR031127">
    <property type="entry name" value="E3_UB_ligase_RBR"/>
</dbReference>
<dbReference type="InterPro" id="IPR017907">
    <property type="entry name" value="Znf_RING_CS"/>
</dbReference>
<dbReference type="FunFam" id="1.20.120.1750:FF:000007">
    <property type="entry name" value="RBR-type E3 ubiquitin transferase"/>
    <property type="match status" value="1"/>
</dbReference>
<name>A0A2T9YSG3_9FUNG</name>
<gene>
    <name evidence="12" type="ORF">BB561_001921</name>
</gene>
<evidence type="ECO:0000256" key="3">
    <source>
        <dbReference type="ARBA" id="ARBA00022679"/>
    </source>
</evidence>
<evidence type="ECO:0000259" key="10">
    <source>
        <dbReference type="PROSITE" id="PS50158"/>
    </source>
</evidence>
<evidence type="ECO:0000256" key="1">
    <source>
        <dbReference type="ARBA" id="ARBA00001798"/>
    </source>
</evidence>
<dbReference type="GO" id="GO:0061630">
    <property type="term" value="F:ubiquitin protein ligase activity"/>
    <property type="evidence" value="ECO:0007669"/>
    <property type="project" value="UniProtKB-EC"/>
</dbReference>
<evidence type="ECO:0000313" key="13">
    <source>
        <dbReference type="Proteomes" id="UP000245383"/>
    </source>
</evidence>
<comment type="caution">
    <text evidence="12">The sequence shown here is derived from an EMBL/GenBank/DDBJ whole genome shotgun (WGS) entry which is preliminary data.</text>
</comment>
<dbReference type="CDD" id="cd20346">
    <property type="entry name" value="BRcat_RBR_ANKIB1"/>
    <property type="match status" value="1"/>
</dbReference>
<feature type="domain" description="CCHC-type" evidence="10">
    <location>
        <begin position="249"/>
        <end position="262"/>
    </location>
</feature>
<dbReference type="Pfam" id="PF19422">
    <property type="entry name" value="Ariadne"/>
    <property type="match status" value="1"/>
</dbReference>
<dbReference type="SUPFAM" id="SSF57850">
    <property type="entry name" value="RING/U-box"/>
    <property type="match status" value="3"/>
</dbReference>
<evidence type="ECO:0000256" key="7">
    <source>
        <dbReference type="ARBA" id="ARBA00022786"/>
    </source>
</evidence>
<dbReference type="PROSITE" id="PS00518">
    <property type="entry name" value="ZF_RING_1"/>
    <property type="match status" value="1"/>
</dbReference>
<dbReference type="InterPro" id="IPR002867">
    <property type="entry name" value="IBR_dom"/>
</dbReference>
<dbReference type="Pfam" id="PF01485">
    <property type="entry name" value="IBR"/>
    <property type="match status" value="1"/>
</dbReference>
<dbReference type="GO" id="GO:0016567">
    <property type="term" value="P:protein ubiquitination"/>
    <property type="evidence" value="ECO:0007669"/>
    <property type="project" value="InterPro"/>
</dbReference>
<dbReference type="STRING" id="133385.A0A2T9YSG3"/>
<sequence>MSQSETQYLSDIYEEADQDNYFSDSTEDFDFIQSNEADNVFSCKINSQNLYTILDLDSIEKKKNNDVAQISVLTELEFPIAQLLLQSFSWNQESIFEKFIDAPEKVAKELGLVLNQDNILIKNVENFVCPILREEGTLETFALSCGHRYCIGCYRRYLVEKIKENHICIQCPEFNCNILLSYKDIEVLVDVSDYLLYKQKVLLDYVNSAPSLKWCPAPDCQYAIECSVTSSSLSHTIPTIKCKCEHSFCFRCGKPGHSPALCEMCRLWDEKCQNDSETRNWIVSFTKECPKCKATIEKNGGCNHMSCVKCKFEFCWICLGGWNLHQNNYKCNIYKKSNEDDSAISSKASLDRYLHHYTRFNNHAQSIKLTGQLLLKADQNISSVQRKTSLSWIELHFLHNAVTTLANARTVLQWTYVFAFFLKRNNNSIIFEDNQSDLESAVEQLNSIIEKTIDSESIEEIKKTVLNLSSYVSKRQQVLIEDVLSGYADNRWEFIERLKR</sequence>
<dbReference type="PANTHER" id="PTHR11685">
    <property type="entry name" value="RBR FAMILY RING FINGER AND IBR DOMAIN-CONTAINING"/>
    <property type="match status" value="1"/>
</dbReference>
<evidence type="ECO:0000256" key="8">
    <source>
        <dbReference type="ARBA" id="ARBA00022833"/>
    </source>
</evidence>
<dbReference type="EMBL" id="MBFR01000060">
    <property type="protein sequence ID" value="PVU95267.1"/>
    <property type="molecule type" value="Genomic_DNA"/>
</dbReference>
<keyword evidence="3" id="KW-0808">Transferase</keyword>
<dbReference type="EC" id="2.3.2.31" evidence="2"/>
<dbReference type="InterPro" id="IPR044066">
    <property type="entry name" value="TRIAD_supradom"/>
</dbReference>
<dbReference type="Gene3D" id="3.30.40.10">
    <property type="entry name" value="Zinc/RING finger domain, C3HC4 (zinc finger)"/>
    <property type="match status" value="1"/>
</dbReference>
<keyword evidence="7" id="KW-0833">Ubl conjugation pathway</keyword>
<evidence type="ECO:0000256" key="2">
    <source>
        <dbReference type="ARBA" id="ARBA00012251"/>
    </source>
</evidence>
<dbReference type="PROSITE" id="PS51873">
    <property type="entry name" value="TRIAD"/>
    <property type="match status" value="1"/>
</dbReference>
<evidence type="ECO:0000313" key="12">
    <source>
        <dbReference type="EMBL" id="PVU95267.1"/>
    </source>
</evidence>
<evidence type="ECO:0000259" key="11">
    <source>
        <dbReference type="PROSITE" id="PS51873"/>
    </source>
</evidence>
<keyword evidence="5" id="KW-0677">Repeat</keyword>
<dbReference type="PROSITE" id="PS50158">
    <property type="entry name" value="ZF_CCHC"/>
    <property type="match status" value="1"/>
</dbReference>
<protein>
    <recommendedName>
        <fullName evidence="2">RBR-type E3 ubiquitin transferase</fullName>
        <ecNumber evidence="2">2.3.2.31</ecNumber>
    </recommendedName>
</protein>
<dbReference type="GO" id="GO:0003676">
    <property type="term" value="F:nucleic acid binding"/>
    <property type="evidence" value="ECO:0007669"/>
    <property type="project" value="InterPro"/>
</dbReference>
<dbReference type="GO" id="GO:0008270">
    <property type="term" value="F:zinc ion binding"/>
    <property type="evidence" value="ECO:0007669"/>
    <property type="project" value="UniProtKB-KW"/>
</dbReference>
<keyword evidence="13" id="KW-1185">Reference proteome</keyword>
<proteinExistence type="predicted"/>
<dbReference type="Pfam" id="PF22191">
    <property type="entry name" value="IBR_1"/>
    <property type="match status" value="1"/>
</dbReference>
<evidence type="ECO:0000256" key="9">
    <source>
        <dbReference type="PROSITE-ProRule" id="PRU00047"/>
    </source>
</evidence>
<keyword evidence="6 9" id="KW-0863">Zinc-finger</keyword>
<keyword evidence="4" id="KW-0479">Metal-binding</keyword>
<evidence type="ECO:0000256" key="4">
    <source>
        <dbReference type="ARBA" id="ARBA00022723"/>
    </source>
</evidence>
<organism evidence="12 13">
    <name type="scientific">Smittium simulii</name>
    <dbReference type="NCBI Taxonomy" id="133385"/>
    <lineage>
        <taxon>Eukaryota</taxon>
        <taxon>Fungi</taxon>
        <taxon>Fungi incertae sedis</taxon>
        <taxon>Zoopagomycota</taxon>
        <taxon>Kickxellomycotina</taxon>
        <taxon>Harpellomycetes</taxon>
        <taxon>Harpellales</taxon>
        <taxon>Legeriomycetaceae</taxon>
        <taxon>Smittium</taxon>
    </lineage>
</organism>
<dbReference type="InterPro" id="IPR013083">
    <property type="entry name" value="Znf_RING/FYVE/PHD"/>
</dbReference>
<accession>A0A2T9YSG3</accession>
<evidence type="ECO:0000256" key="6">
    <source>
        <dbReference type="ARBA" id="ARBA00022771"/>
    </source>
</evidence>
<keyword evidence="8" id="KW-0862">Zinc</keyword>
<reference evidence="12 13" key="1">
    <citation type="journal article" date="2018" name="MBio">
        <title>Comparative Genomics Reveals the Core Gene Toolbox for the Fungus-Insect Symbiosis.</title>
        <authorList>
            <person name="Wang Y."/>
            <person name="Stata M."/>
            <person name="Wang W."/>
            <person name="Stajich J.E."/>
            <person name="White M.M."/>
            <person name="Moncalvo J.M."/>
        </authorList>
    </citation>
    <scope>NUCLEOTIDE SEQUENCE [LARGE SCALE GENOMIC DNA]</scope>
    <source>
        <strain evidence="12 13">SWE-8-4</strain>
    </source>
</reference>
<dbReference type="AlphaFoldDB" id="A0A2T9YSG3"/>
<dbReference type="OrthoDB" id="10009520at2759"/>
<comment type="catalytic activity">
    <reaction evidence="1">
        <text>[E2 ubiquitin-conjugating enzyme]-S-ubiquitinyl-L-cysteine + [acceptor protein]-L-lysine = [E2 ubiquitin-conjugating enzyme]-L-cysteine + [acceptor protein]-N(6)-ubiquitinyl-L-lysine.</text>
        <dbReference type="EC" id="2.3.2.31"/>
    </reaction>
</comment>
<dbReference type="SMART" id="SM00647">
    <property type="entry name" value="IBR"/>
    <property type="match status" value="2"/>
</dbReference>
<dbReference type="Gene3D" id="1.20.120.1750">
    <property type="match status" value="1"/>
</dbReference>
<dbReference type="InterPro" id="IPR045840">
    <property type="entry name" value="Ariadne"/>
</dbReference>
<dbReference type="Proteomes" id="UP000245383">
    <property type="component" value="Unassembled WGS sequence"/>
</dbReference>
<dbReference type="InterPro" id="IPR001878">
    <property type="entry name" value="Znf_CCHC"/>
</dbReference>